<dbReference type="InterPro" id="IPR023395">
    <property type="entry name" value="MCP_dom_sf"/>
</dbReference>
<dbReference type="InterPro" id="IPR018108">
    <property type="entry name" value="MCP_transmembrane"/>
</dbReference>
<dbReference type="Gene3D" id="1.50.40.10">
    <property type="entry name" value="Mitochondrial carrier domain"/>
    <property type="match status" value="1"/>
</dbReference>
<dbReference type="PROSITE" id="PS50920">
    <property type="entry name" value="SOLCAR"/>
    <property type="match status" value="3"/>
</dbReference>
<evidence type="ECO:0000313" key="11">
    <source>
        <dbReference type="Proteomes" id="UP000070444"/>
    </source>
</evidence>
<feature type="repeat" description="Solcar" evidence="8">
    <location>
        <begin position="198"/>
        <end position="289"/>
    </location>
</feature>
<evidence type="ECO:0000256" key="3">
    <source>
        <dbReference type="ARBA" id="ARBA00022448"/>
    </source>
</evidence>
<sequence>MTEVDYEALPDNTSLSAQLFAGAMAGITEHAVMHPFDSIKTRLQIVNPTPQAAYTGMINAVTKISSTEGLRSLWRGVSSVIMGAGPAHAIYFATYEQTKLYFNSNGHSHLGIGLAGACSTIASDAFMNPFDVVKQRMQVHGSTYSNVFQCASSILKKEGFKAFYISYPTTLSITIPFTSIQFMTYEATLDVFNPKREYNPFYHSMSGAIAGATAAAITTPLDVVKTLLQTRGTSIDPEVRQCSGLVQAAKLIYKKEGAKGFSKGMAPRILSHMPSTALCWTAYEYFKWFLKETNPATSS</sequence>
<protein>
    <submittedName>
        <fullName evidence="10">Mitochondrial carrier</fullName>
    </submittedName>
</protein>
<keyword evidence="4 8" id="KW-0812">Transmembrane</keyword>
<organism evidence="10 11">
    <name type="scientific">Conidiobolus coronatus (strain ATCC 28846 / CBS 209.66 / NRRL 28638)</name>
    <name type="common">Delacroixia coronata</name>
    <dbReference type="NCBI Taxonomy" id="796925"/>
    <lineage>
        <taxon>Eukaryota</taxon>
        <taxon>Fungi</taxon>
        <taxon>Fungi incertae sedis</taxon>
        <taxon>Zoopagomycota</taxon>
        <taxon>Entomophthoromycotina</taxon>
        <taxon>Entomophthoromycetes</taxon>
        <taxon>Entomophthorales</taxon>
        <taxon>Ancylistaceae</taxon>
        <taxon>Conidiobolus</taxon>
    </lineage>
</organism>
<dbReference type="EMBL" id="KQ964494">
    <property type="protein sequence ID" value="KXN70731.1"/>
    <property type="molecule type" value="Genomic_DNA"/>
</dbReference>
<keyword evidence="6" id="KW-0496">Mitochondrion</keyword>
<dbReference type="PANTHER" id="PTHR45758:SF4">
    <property type="entry name" value="MITOFERRIN-1"/>
    <property type="match status" value="1"/>
</dbReference>
<evidence type="ECO:0000256" key="9">
    <source>
        <dbReference type="RuleBase" id="RU000488"/>
    </source>
</evidence>
<name>A0A137P732_CONC2</name>
<evidence type="ECO:0000256" key="6">
    <source>
        <dbReference type="ARBA" id="ARBA00023128"/>
    </source>
</evidence>
<keyword evidence="11" id="KW-1185">Reference proteome</keyword>
<evidence type="ECO:0000256" key="5">
    <source>
        <dbReference type="ARBA" id="ARBA00022989"/>
    </source>
</evidence>
<evidence type="ECO:0000256" key="7">
    <source>
        <dbReference type="ARBA" id="ARBA00023136"/>
    </source>
</evidence>
<evidence type="ECO:0000256" key="1">
    <source>
        <dbReference type="ARBA" id="ARBA00004225"/>
    </source>
</evidence>
<dbReference type="Proteomes" id="UP000070444">
    <property type="component" value="Unassembled WGS sequence"/>
</dbReference>
<dbReference type="OrthoDB" id="43906at2759"/>
<dbReference type="OMA" id="WRPMRGM"/>
<evidence type="ECO:0000256" key="4">
    <source>
        <dbReference type="ARBA" id="ARBA00022692"/>
    </source>
</evidence>
<dbReference type="FunFam" id="1.50.40.10:FF:000029">
    <property type="entry name" value="Solute carrier family 25 member 28"/>
    <property type="match status" value="1"/>
</dbReference>
<evidence type="ECO:0000313" key="10">
    <source>
        <dbReference type="EMBL" id="KXN70731.1"/>
    </source>
</evidence>
<keyword evidence="3 9" id="KW-0813">Transport</keyword>
<feature type="repeat" description="Solcar" evidence="8">
    <location>
        <begin position="13"/>
        <end position="101"/>
    </location>
</feature>
<gene>
    <name evidence="10" type="ORF">CONCODRAFT_78704</name>
</gene>
<proteinExistence type="inferred from homology"/>
<dbReference type="SUPFAM" id="SSF103506">
    <property type="entry name" value="Mitochondrial carrier"/>
    <property type="match status" value="1"/>
</dbReference>
<dbReference type="GO" id="GO:0031966">
    <property type="term" value="C:mitochondrial membrane"/>
    <property type="evidence" value="ECO:0007669"/>
    <property type="project" value="UniProtKB-SubCell"/>
</dbReference>
<dbReference type="AlphaFoldDB" id="A0A137P732"/>
<keyword evidence="5" id="KW-1133">Transmembrane helix</keyword>
<feature type="repeat" description="Solcar" evidence="8">
    <location>
        <begin position="107"/>
        <end position="191"/>
    </location>
</feature>
<comment type="similarity">
    <text evidence="2 9">Belongs to the mitochondrial carrier (TC 2.A.29) family.</text>
</comment>
<dbReference type="STRING" id="796925.A0A137P732"/>
<comment type="subcellular location">
    <subcellularLocation>
        <location evidence="1">Mitochondrion membrane</location>
        <topology evidence="1">Multi-pass membrane protein</topology>
    </subcellularLocation>
</comment>
<evidence type="ECO:0000256" key="2">
    <source>
        <dbReference type="ARBA" id="ARBA00006375"/>
    </source>
</evidence>
<dbReference type="GO" id="GO:0048250">
    <property type="term" value="P:iron import into the mitochondrion"/>
    <property type="evidence" value="ECO:0007669"/>
    <property type="project" value="TreeGrafter"/>
</dbReference>
<evidence type="ECO:0000256" key="8">
    <source>
        <dbReference type="PROSITE-ProRule" id="PRU00282"/>
    </source>
</evidence>
<dbReference type="PANTHER" id="PTHR45758">
    <property type="entry name" value="MITOFERRIN-1-RELATED"/>
    <property type="match status" value="1"/>
</dbReference>
<reference evidence="10 11" key="1">
    <citation type="journal article" date="2015" name="Genome Biol. Evol.">
        <title>Phylogenomic analyses indicate that early fungi evolved digesting cell walls of algal ancestors of land plants.</title>
        <authorList>
            <person name="Chang Y."/>
            <person name="Wang S."/>
            <person name="Sekimoto S."/>
            <person name="Aerts A.L."/>
            <person name="Choi C."/>
            <person name="Clum A."/>
            <person name="LaButti K.M."/>
            <person name="Lindquist E.A."/>
            <person name="Yee Ngan C."/>
            <person name="Ohm R.A."/>
            <person name="Salamov A.A."/>
            <person name="Grigoriev I.V."/>
            <person name="Spatafora J.W."/>
            <person name="Berbee M.L."/>
        </authorList>
    </citation>
    <scope>NUCLEOTIDE SEQUENCE [LARGE SCALE GENOMIC DNA]</scope>
    <source>
        <strain evidence="10 11">NRRL 28638</strain>
    </source>
</reference>
<dbReference type="GO" id="GO:0015093">
    <property type="term" value="F:ferrous iron transmembrane transporter activity"/>
    <property type="evidence" value="ECO:0007669"/>
    <property type="project" value="TreeGrafter"/>
</dbReference>
<keyword evidence="7 8" id="KW-0472">Membrane</keyword>
<accession>A0A137P732</accession>
<dbReference type="Pfam" id="PF00153">
    <property type="entry name" value="Mito_carr"/>
    <property type="match status" value="3"/>
</dbReference>